<organism evidence="2 3">
    <name type="scientific">Nakamurella multipartita (strain ATCC 700099 / DSM 44233 / CIP 104796 / JCM 9543 / NBRC 105858 / Y-104)</name>
    <name type="common">Microsphaera multipartita</name>
    <dbReference type="NCBI Taxonomy" id="479431"/>
    <lineage>
        <taxon>Bacteria</taxon>
        <taxon>Bacillati</taxon>
        <taxon>Actinomycetota</taxon>
        <taxon>Actinomycetes</taxon>
        <taxon>Nakamurellales</taxon>
        <taxon>Nakamurellaceae</taxon>
        <taxon>Nakamurella</taxon>
    </lineage>
</organism>
<dbReference type="eggNOG" id="COG2226">
    <property type="taxonomic scope" value="Bacteria"/>
</dbReference>
<dbReference type="NCBIfam" id="NF041255">
    <property type="entry name" value="mycofact_MftM"/>
    <property type="match status" value="1"/>
</dbReference>
<dbReference type="InterPro" id="IPR029063">
    <property type="entry name" value="SAM-dependent_MTases_sf"/>
</dbReference>
<dbReference type="RefSeq" id="WP_015746094.1">
    <property type="nucleotide sequence ID" value="NC_013235.1"/>
</dbReference>
<dbReference type="EMBL" id="CP001737">
    <property type="protein sequence ID" value="ACV77178.1"/>
    <property type="molecule type" value="Genomic_DNA"/>
</dbReference>
<dbReference type="STRING" id="479431.Namu_0764"/>
<dbReference type="InterPro" id="IPR041698">
    <property type="entry name" value="Methyltransf_25"/>
</dbReference>
<dbReference type="KEGG" id="nml:Namu_0764"/>
<dbReference type="Pfam" id="PF13649">
    <property type="entry name" value="Methyltransf_25"/>
    <property type="match status" value="1"/>
</dbReference>
<gene>
    <name evidence="2" type="ordered locus">Namu_0764</name>
</gene>
<sequence>MNTAGAATSAAPIDPLRRAENGCYRDELVCVLAADGAIPVSDTRVVRTPHFELWRHDWELVVRHRIPPAQIDDALTTVINDELFGPGWLSGSEMFERIFTGVVLTSAADPIEAWMLFYGNSLRRYDAAGAGDALADFASIHRHADALVPADASVLEIGCCFGFLSLRLARAAGRSVIASDLSAGTVRLLRVVADRLGVPLGTLVADAARLPRPDRSVDVVLMVHLLEHLDPDHCRRAIDEALRVAARRVVIAVPYEDEPTPAFGHLRTLDESDLRAWGSACPGWTWSVHEHLGGWLILDRG</sequence>
<evidence type="ECO:0000313" key="3">
    <source>
        <dbReference type="Proteomes" id="UP000002218"/>
    </source>
</evidence>
<reference evidence="2 3" key="2">
    <citation type="journal article" date="2010" name="Stand. Genomic Sci.">
        <title>Complete genome sequence of Nakamurella multipartita type strain (Y-104).</title>
        <authorList>
            <person name="Tice H."/>
            <person name="Mayilraj S."/>
            <person name="Sims D."/>
            <person name="Lapidus A."/>
            <person name="Nolan M."/>
            <person name="Lucas S."/>
            <person name="Glavina Del Rio T."/>
            <person name="Copeland A."/>
            <person name="Cheng J.F."/>
            <person name="Meincke L."/>
            <person name="Bruce D."/>
            <person name="Goodwin L."/>
            <person name="Pitluck S."/>
            <person name="Ivanova N."/>
            <person name="Mavromatis K."/>
            <person name="Ovchinnikova G."/>
            <person name="Pati A."/>
            <person name="Chen A."/>
            <person name="Palaniappan K."/>
            <person name="Land M."/>
            <person name="Hauser L."/>
            <person name="Chang Y.J."/>
            <person name="Jeffries C.D."/>
            <person name="Detter J.C."/>
            <person name="Brettin T."/>
            <person name="Rohde M."/>
            <person name="Goker M."/>
            <person name="Bristow J."/>
            <person name="Eisen J.A."/>
            <person name="Markowitz V."/>
            <person name="Hugenholtz P."/>
            <person name="Kyrpides N.C."/>
            <person name="Klenk H.P."/>
            <person name="Chen F."/>
        </authorList>
    </citation>
    <scope>NUCLEOTIDE SEQUENCE [LARGE SCALE GENOMIC DNA]</scope>
    <source>
        <strain evidence="3">ATCC 700099 / DSM 44233 / CIP 104796 / JCM 9543 / NBRC 105858 / Y-104</strain>
    </source>
</reference>
<evidence type="ECO:0000313" key="2">
    <source>
        <dbReference type="EMBL" id="ACV77178.1"/>
    </source>
</evidence>
<dbReference type="OrthoDB" id="3571292at2"/>
<dbReference type="CDD" id="cd02440">
    <property type="entry name" value="AdoMet_MTases"/>
    <property type="match status" value="1"/>
</dbReference>
<dbReference type="AlphaFoldDB" id="C8X9B0"/>
<dbReference type="Proteomes" id="UP000002218">
    <property type="component" value="Chromosome"/>
</dbReference>
<protein>
    <submittedName>
        <fullName evidence="2">Methyltransferase type 11</fullName>
    </submittedName>
</protein>
<name>C8X9B0_NAKMY</name>
<dbReference type="HOGENOM" id="CLU_1004282_0_0_11"/>
<dbReference type="SUPFAM" id="SSF53335">
    <property type="entry name" value="S-adenosyl-L-methionine-dependent methyltransferases"/>
    <property type="match status" value="1"/>
</dbReference>
<keyword evidence="2" id="KW-0808">Transferase</keyword>
<evidence type="ECO:0000259" key="1">
    <source>
        <dbReference type="Pfam" id="PF13649"/>
    </source>
</evidence>
<dbReference type="InParanoid" id="C8X9B0"/>
<keyword evidence="2" id="KW-0489">Methyltransferase</keyword>
<reference evidence="3" key="1">
    <citation type="submission" date="2009-09" db="EMBL/GenBank/DDBJ databases">
        <title>The complete genome of Nakamurella multipartita DSM 44233.</title>
        <authorList>
            <consortium name="US DOE Joint Genome Institute (JGI-PGF)"/>
            <person name="Lucas S."/>
            <person name="Copeland A."/>
            <person name="Lapidus A."/>
            <person name="Glavina del Rio T."/>
            <person name="Dalin E."/>
            <person name="Tice H."/>
            <person name="Bruce D."/>
            <person name="Goodwin L."/>
            <person name="Pitluck S."/>
            <person name="Kyrpides N."/>
            <person name="Mavromatis K."/>
            <person name="Ivanova N."/>
            <person name="Ovchinnikova G."/>
            <person name="Sims D."/>
            <person name="Meincke L."/>
            <person name="Brettin T."/>
            <person name="Detter J.C."/>
            <person name="Han C."/>
            <person name="Larimer F."/>
            <person name="Land M."/>
            <person name="Hauser L."/>
            <person name="Markowitz V."/>
            <person name="Cheng J.-F."/>
            <person name="Hugenholtz P."/>
            <person name="Woyke T."/>
            <person name="Wu D."/>
            <person name="Klenk H.-P."/>
            <person name="Eisen J.A."/>
        </authorList>
    </citation>
    <scope>NUCLEOTIDE SEQUENCE [LARGE SCALE GENOMIC DNA]</scope>
    <source>
        <strain evidence="3">ATCC 700099 / DSM 44233 / CIP 104796 / JCM 9543 / NBRC 105858 / Y-104</strain>
    </source>
</reference>
<proteinExistence type="predicted"/>
<dbReference type="Gene3D" id="3.40.50.150">
    <property type="entry name" value="Vaccinia Virus protein VP39"/>
    <property type="match status" value="1"/>
</dbReference>
<feature type="domain" description="Methyltransferase" evidence="1">
    <location>
        <begin position="154"/>
        <end position="245"/>
    </location>
</feature>
<accession>C8X9B0</accession>
<keyword evidence="3" id="KW-1185">Reference proteome</keyword>
<dbReference type="GO" id="GO:0032259">
    <property type="term" value="P:methylation"/>
    <property type="evidence" value="ECO:0007669"/>
    <property type="project" value="UniProtKB-KW"/>
</dbReference>
<dbReference type="GO" id="GO:0008168">
    <property type="term" value="F:methyltransferase activity"/>
    <property type="evidence" value="ECO:0007669"/>
    <property type="project" value="UniProtKB-KW"/>
</dbReference>